<feature type="transmembrane region" description="Helical" evidence="1">
    <location>
        <begin position="83"/>
        <end position="107"/>
    </location>
</feature>
<keyword evidence="1" id="KW-1133">Transmembrane helix</keyword>
<keyword evidence="1" id="KW-0472">Membrane</keyword>
<accession>A0A6B0GLV3</accession>
<keyword evidence="3" id="KW-1185">Reference proteome</keyword>
<feature type="transmembrane region" description="Helical" evidence="1">
    <location>
        <begin position="128"/>
        <end position="149"/>
    </location>
</feature>
<evidence type="ECO:0008006" key="4">
    <source>
        <dbReference type="Google" id="ProtNLM"/>
    </source>
</evidence>
<dbReference type="EMBL" id="WSZK01000024">
    <property type="protein sequence ID" value="MWG35630.1"/>
    <property type="molecule type" value="Genomic_DNA"/>
</dbReference>
<evidence type="ECO:0000313" key="2">
    <source>
        <dbReference type="EMBL" id="MWG35630.1"/>
    </source>
</evidence>
<organism evidence="2 3">
    <name type="scientific">Halomarina oriensis</name>
    <dbReference type="NCBI Taxonomy" id="671145"/>
    <lineage>
        <taxon>Archaea</taxon>
        <taxon>Methanobacteriati</taxon>
        <taxon>Methanobacteriota</taxon>
        <taxon>Stenosarchaea group</taxon>
        <taxon>Halobacteria</taxon>
        <taxon>Halobacteriales</taxon>
        <taxon>Natronomonadaceae</taxon>
        <taxon>Halomarina</taxon>
    </lineage>
</organism>
<sequence length="384" mass="40599">MTSSLPTLALWYLGSTAAFAGLSWLLSRWAIRAENAEERVSRLGSRTLVVVAGVEGAGLYLFGAYDLVTAGLNALLTDPLWPVAVFGGTLVLGAATATTALGCYLVMLPAVREGRDLDLSLAGNAVRVARQFFAGVLVFAVIGAFGIVATTGIGGWAPVVVFVAFALLHAVTPYTTRLSLSPRDPTDDEATRLRRACERVAFDPRGVHVVDTEGTENLLVNVTGVRGRRHLFVSRHLLDVTDDERLAVLVGIETNRARRGQQAVKFALLAGLAALGVSMVNGALARTAATLETSVWGPFLGGVAVVVLLAWVAGRLTYRADAATDAQVGTGTVHETMQWLLDEQGASRDRSTVTNLLQQTRSLGARMERLRDGGETGGSVGSES</sequence>
<feature type="transmembrane region" description="Helical" evidence="1">
    <location>
        <begin position="295"/>
        <end position="313"/>
    </location>
</feature>
<feature type="transmembrane region" description="Helical" evidence="1">
    <location>
        <begin position="155"/>
        <end position="174"/>
    </location>
</feature>
<gene>
    <name evidence="2" type="ORF">GQS65_14245</name>
</gene>
<evidence type="ECO:0000313" key="3">
    <source>
        <dbReference type="Proteomes" id="UP000451471"/>
    </source>
</evidence>
<feature type="transmembrane region" description="Helical" evidence="1">
    <location>
        <begin position="266"/>
        <end position="289"/>
    </location>
</feature>
<evidence type="ECO:0000256" key="1">
    <source>
        <dbReference type="SAM" id="Phobius"/>
    </source>
</evidence>
<dbReference type="AlphaFoldDB" id="A0A6B0GLV3"/>
<proteinExistence type="predicted"/>
<feature type="transmembrane region" description="Helical" evidence="1">
    <location>
        <begin position="43"/>
        <end position="63"/>
    </location>
</feature>
<name>A0A6B0GLV3_9EURY</name>
<comment type="caution">
    <text evidence="2">The sequence shown here is derived from an EMBL/GenBank/DDBJ whole genome shotgun (WGS) entry which is preliminary data.</text>
</comment>
<keyword evidence="1" id="KW-0812">Transmembrane</keyword>
<dbReference type="OrthoDB" id="271602at2157"/>
<reference evidence="2 3" key="1">
    <citation type="submission" date="2019-12" db="EMBL/GenBank/DDBJ databases">
        <title>Halocatena pleomorpha gen. nov. sp. nov., an extremely halophilic archaeon of family Halobacteriaceae isolated from saltpan soil.</title>
        <authorList>
            <person name="Pal Y."/>
            <person name="Verma A."/>
            <person name="Krishnamurthi S."/>
            <person name="Kumar P."/>
        </authorList>
    </citation>
    <scope>NUCLEOTIDE SEQUENCE [LARGE SCALE GENOMIC DNA]</scope>
    <source>
        <strain evidence="2 3">JCM 16495</strain>
    </source>
</reference>
<dbReference type="RefSeq" id="WP_158205304.1">
    <property type="nucleotide sequence ID" value="NZ_WSZK01000024.1"/>
</dbReference>
<feature type="transmembrane region" description="Helical" evidence="1">
    <location>
        <begin position="12"/>
        <end position="31"/>
    </location>
</feature>
<dbReference type="Proteomes" id="UP000451471">
    <property type="component" value="Unassembled WGS sequence"/>
</dbReference>
<protein>
    <recommendedName>
        <fullName evidence="4">M48 family metalloprotease</fullName>
    </recommendedName>
</protein>